<dbReference type="InterPro" id="IPR050330">
    <property type="entry name" value="Bact_OuterMem_StrucFunc"/>
</dbReference>
<dbReference type="InterPro" id="IPR006665">
    <property type="entry name" value="OmpA-like"/>
</dbReference>
<protein>
    <recommendedName>
        <fullName evidence="4">OmpA-like domain-containing protein</fullName>
    </recommendedName>
</protein>
<keyword evidence="1 3" id="KW-0472">Membrane</keyword>
<dbReference type="Proteomes" id="UP001500236">
    <property type="component" value="Unassembled WGS sequence"/>
</dbReference>
<dbReference type="PANTHER" id="PTHR30329:SF21">
    <property type="entry name" value="LIPOPROTEIN YIAD-RELATED"/>
    <property type="match status" value="1"/>
</dbReference>
<keyword evidence="3" id="KW-0812">Transmembrane</keyword>
<comment type="caution">
    <text evidence="5">The sequence shown here is derived from an EMBL/GenBank/DDBJ whole genome shotgun (WGS) entry which is preliminary data.</text>
</comment>
<accession>A0ABP6LUD7</accession>
<evidence type="ECO:0000313" key="6">
    <source>
        <dbReference type="Proteomes" id="UP001500236"/>
    </source>
</evidence>
<dbReference type="Gene3D" id="3.30.1330.60">
    <property type="entry name" value="OmpA-like domain"/>
    <property type="match status" value="1"/>
</dbReference>
<dbReference type="PANTHER" id="PTHR30329">
    <property type="entry name" value="STATOR ELEMENT OF FLAGELLAR MOTOR COMPLEX"/>
    <property type="match status" value="1"/>
</dbReference>
<evidence type="ECO:0000256" key="1">
    <source>
        <dbReference type="PROSITE-ProRule" id="PRU00473"/>
    </source>
</evidence>
<reference evidence="6" key="1">
    <citation type="journal article" date="2019" name="Int. J. Syst. Evol. Microbiol.">
        <title>The Global Catalogue of Microorganisms (GCM) 10K type strain sequencing project: providing services to taxonomists for standard genome sequencing and annotation.</title>
        <authorList>
            <consortium name="The Broad Institute Genomics Platform"/>
            <consortium name="The Broad Institute Genome Sequencing Center for Infectious Disease"/>
            <person name="Wu L."/>
            <person name="Ma J."/>
        </authorList>
    </citation>
    <scope>NUCLEOTIDE SEQUENCE [LARGE SCALE GENOMIC DNA]</scope>
    <source>
        <strain evidence="6">JCM 14309</strain>
    </source>
</reference>
<feature type="region of interest" description="Disordered" evidence="2">
    <location>
        <begin position="95"/>
        <end position="115"/>
    </location>
</feature>
<feature type="compositionally biased region" description="Basic and acidic residues" evidence="2">
    <location>
        <begin position="157"/>
        <end position="167"/>
    </location>
</feature>
<dbReference type="Pfam" id="PF00691">
    <property type="entry name" value="OmpA"/>
    <property type="match status" value="1"/>
</dbReference>
<evidence type="ECO:0000256" key="3">
    <source>
        <dbReference type="SAM" id="Phobius"/>
    </source>
</evidence>
<evidence type="ECO:0000256" key="2">
    <source>
        <dbReference type="SAM" id="MobiDB-lite"/>
    </source>
</evidence>
<feature type="transmembrane region" description="Helical" evidence="3">
    <location>
        <begin position="12"/>
        <end position="31"/>
    </location>
</feature>
<feature type="region of interest" description="Disordered" evidence="2">
    <location>
        <begin position="138"/>
        <end position="167"/>
    </location>
</feature>
<dbReference type="InterPro" id="IPR036737">
    <property type="entry name" value="OmpA-like_sf"/>
</dbReference>
<sequence>MRHDRGWQRRGPVAGFGIATVLALSGCGIFAPEDTVDEQDFEDSVSTAEDGSIVLESDILFSANSWELPRGADVLIAELAEAVPDDAEVHIVGHTDSRPIRQSDEDLTNEELSERRAQSVADALSAERDDLVLTIEGRADTDPAVEEDPTEPSTYAENRRVEIQFED</sequence>
<feature type="compositionally biased region" description="Basic and acidic residues" evidence="2">
    <location>
        <begin position="95"/>
        <end position="104"/>
    </location>
</feature>
<feature type="domain" description="OmpA-like" evidence="4">
    <location>
        <begin position="48"/>
        <end position="167"/>
    </location>
</feature>
<name>A0ABP6LUD7_9MICC</name>
<dbReference type="PROSITE" id="PS51123">
    <property type="entry name" value="OMPA_2"/>
    <property type="match status" value="1"/>
</dbReference>
<keyword evidence="3" id="KW-1133">Transmembrane helix</keyword>
<dbReference type="CDD" id="cd07185">
    <property type="entry name" value="OmpA_C-like"/>
    <property type="match status" value="1"/>
</dbReference>
<keyword evidence="6" id="KW-1185">Reference proteome</keyword>
<gene>
    <name evidence="5" type="ORF">GCM10010529_06140</name>
</gene>
<evidence type="ECO:0000259" key="4">
    <source>
        <dbReference type="PROSITE" id="PS51123"/>
    </source>
</evidence>
<evidence type="ECO:0000313" key="5">
    <source>
        <dbReference type="EMBL" id="GAA3054832.1"/>
    </source>
</evidence>
<dbReference type="SUPFAM" id="SSF103088">
    <property type="entry name" value="OmpA-like"/>
    <property type="match status" value="1"/>
</dbReference>
<proteinExistence type="predicted"/>
<dbReference type="EMBL" id="BAAAVT010000003">
    <property type="protein sequence ID" value="GAA3054832.1"/>
    <property type="molecule type" value="Genomic_DNA"/>
</dbReference>
<organism evidence="5 6">
    <name type="scientific">Nesterenkonia aethiopica</name>
    <dbReference type="NCBI Taxonomy" id="269144"/>
    <lineage>
        <taxon>Bacteria</taxon>
        <taxon>Bacillati</taxon>
        <taxon>Actinomycetota</taxon>
        <taxon>Actinomycetes</taxon>
        <taxon>Micrococcales</taxon>
        <taxon>Micrococcaceae</taxon>
        <taxon>Nesterenkonia</taxon>
    </lineage>
</organism>
<dbReference type="RefSeq" id="WP_311025456.1">
    <property type="nucleotide sequence ID" value="NZ_BAAAVT010000003.1"/>
</dbReference>
<dbReference type="PROSITE" id="PS51257">
    <property type="entry name" value="PROKAR_LIPOPROTEIN"/>
    <property type="match status" value="1"/>
</dbReference>